<keyword evidence="1" id="KW-0472">Membrane</keyword>
<dbReference type="EMBL" id="RSCJ01000006">
    <property type="protein sequence ID" value="RUR83796.1"/>
    <property type="molecule type" value="Genomic_DNA"/>
</dbReference>
<evidence type="ECO:0008006" key="4">
    <source>
        <dbReference type="Google" id="ProtNLM"/>
    </source>
</evidence>
<proteinExistence type="predicted"/>
<name>A0A3S1A262_CHLFR</name>
<comment type="caution">
    <text evidence="2">The sequence shown here is derived from an EMBL/GenBank/DDBJ whole genome shotgun (WGS) entry which is preliminary data.</text>
</comment>
<dbReference type="STRING" id="211165.GCA_000317285_00062"/>
<sequence>MVQINVKNTMNLIFFGFFYYSPDDFFGQDLLKTAANVSETISESFNELWQETLDGNLYISMCNVATFFALATLIFFMVELAKNWINQEDMKALSSWIWPILVIGLLASNGALLKSGTLAIRGYINIINNDVLKFTAAGSNLEVAYNRAVGNILLKDQVGKAMERCRSLPGTTEDKIQCFDQAEKELRKTAPNLFKGDAPGSGSWEFGPLAALDAAKDALSSLNPAEIGSKLASSITGYIGDQIVSFVSVLLLGLNVAYQWGIEFTMLLTALLAPLAVGGSLLPYGTKPIFAWLTGYFSVGMAKLCFNIMIGLCGQLIATSESSQPMIFLLFVGVFSPILASALAAGGGLAVWTGLGKAAEFTVGVATQVASAAATSGSSIAINVSKSIASKGK</sequence>
<keyword evidence="1" id="KW-1133">Transmembrane helix</keyword>
<feature type="transmembrane region" description="Helical" evidence="1">
    <location>
        <begin position="296"/>
        <end position="320"/>
    </location>
</feature>
<feature type="transmembrane region" description="Helical" evidence="1">
    <location>
        <begin position="326"/>
        <end position="352"/>
    </location>
</feature>
<evidence type="ECO:0000313" key="2">
    <source>
        <dbReference type="EMBL" id="RUR83796.1"/>
    </source>
</evidence>
<evidence type="ECO:0000313" key="3">
    <source>
        <dbReference type="Proteomes" id="UP000268857"/>
    </source>
</evidence>
<protein>
    <recommendedName>
        <fullName evidence="4">NAD/NADP transhydrogenase beta subunit</fullName>
    </recommendedName>
</protein>
<accession>A0A3S1A262</accession>
<evidence type="ECO:0000256" key="1">
    <source>
        <dbReference type="SAM" id="Phobius"/>
    </source>
</evidence>
<gene>
    <name evidence="2" type="ORF">PCC6912_20390</name>
</gene>
<keyword evidence="1" id="KW-0812">Transmembrane</keyword>
<dbReference type="Proteomes" id="UP000268857">
    <property type="component" value="Unassembled WGS sequence"/>
</dbReference>
<keyword evidence="3" id="KW-1185">Reference proteome</keyword>
<feature type="transmembrane region" description="Helical" evidence="1">
    <location>
        <begin position="264"/>
        <end position="284"/>
    </location>
</feature>
<reference evidence="2 3" key="1">
    <citation type="journal article" date="2019" name="Genome Biol. Evol.">
        <title>Day and night: Metabolic profiles and evolutionary relationships of six axenic non-marine cyanobacteria.</title>
        <authorList>
            <person name="Will S.E."/>
            <person name="Henke P."/>
            <person name="Boedeker C."/>
            <person name="Huang S."/>
            <person name="Brinkmann H."/>
            <person name="Rohde M."/>
            <person name="Jarek M."/>
            <person name="Friedl T."/>
            <person name="Seufert S."/>
            <person name="Schumacher M."/>
            <person name="Overmann J."/>
            <person name="Neumann-Schaal M."/>
            <person name="Petersen J."/>
        </authorList>
    </citation>
    <scope>NUCLEOTIDE SEQUENCE [LARGE SCALE GENOMIC DNA]</scope>
    <source>
        <strain evidence="2 3">PCC 6912</strain>
    </source>
</reference>
<feature type="transmembrane region" description="Helical" evidence="1">
    <location>
        <begin position="238"/>
        <end position="258"/>
    </location>
</feature>
<feature type="transmembrane region" description="Helical" evidence="1">
    <location>
        <begin position="96"/>
        <end position="113"/>
    </location>
</feature>
<dbReference type="AlphaFoldDB" id="A0A3S1A262"/>
<feature type="transmembrane region" description="Helical" evidence="1">
    <location>
        <begin position="57"/>
        <end position="76"/>
    </location>
</feature>
<organism evidence="2 3">
    <name type="scientific">Chlorogloeopsis fritschii PCC 6912</name>
    <dbReference type="NCBI Taxonomy" id="211165"/>
    <lineage>
        <taxon>Bacteria</taxon>
        <taxon>Bacillati</taxon>
        <taxon>Cyanobacteriota</taxon>
        <taxon>Cyanophyceae</taxon>
        <taxon>Nostocales</taxon>
        <taxon>Chlorogloeopsidaceae</taxon>
        <taxon>Chlorogloeopsis</taxon>
    </lineage>
</organism>